<keyword evidence="2" id="KW-1185">Reference proteome</keyword>
<sequence length="67" mass="7679">MLHHSLCSRPDYTQRFAILAKQSARARFSVTNSQILHTYICCFLRSSKNKTFSHLLAPSTTTNNPCY</sequence>
<dbReference type="AlphaFoldDB" id="A0AAV0HV14"/>
<dbReference type="EMBL" id="CAMGYJ010000003">
    <property type="protein sequence ID" value="CAI0388693.1"/>
    <property type="molecule type" value="Genomic_DNA"/>
</dbReference>
<comment type="caution">
    <text evidence="1">The sequence shown here is derived from an EMBL/GenBank/DDBJ whole genome shotgun (WGS) entry which is preliminary data.</text>
</comment>
<protein>
    <submittedName>
        <fullName evidence="1">Uncharacterized protein</fullName>
    </submittedName>
</protein>
<dbReference type="Proteomes" id="UP001154282">
    <property type="component" value="Unassembled WGS sequence"/>
</dbReference>
<accession>A0AAV0HV14</accession>
<evidence type="ECO:0000313" key="1">
    <source>
        <dbReference type="EMBL" id="CAI0388693.1"/>
    </source>
</evidence>
<proteinExistence type="predicted"/>
<evidence type="ECO:0000313" key="2">
    <source>
        <dbReference type="Proteomes" id="UP001154282"/>
    </source>
</evidence>
<reference evidence="1" key="1">
    <citation type="submission" date="2022-08" db="EMBL/GenBank/DDBJ databases">
        <authorList>
            <person name="Gutierrez-Valencia J."/>
        </authorList>
    </citation>
    <scope>NUCLEOTIDE SEQUENCE</scope>
</reference>
<name>A0AAV0HV14_9ROSI</name>
<gene>
    <name evidence="1" type="ORF">LITE_LOCUS5933</name>
</gene>
<organism evidence="1 2">
    <name type="scientific">Linum tenue</name>
    <dbReference type="NCBI Taxonomy" id="586396"/>
    <lineage>
        <taxon>Eukaryota</taxon>
        <taxon>Viridiplantae</taxon>
        <taxon>Streptophyta</taxon>
        <taxon>Embryophyta</taxon>
        <taxon>Tracheophyta</taxon>
        <taxon>Spermatophyta</taxon>
        <taxon>Magnoliopsida</taxon>
        <taxon>eudicotyledons</taxon>
        <taxon>Gunneridae</taxon>
        <taxon>Pentapetalae</taxon>
        <taxon>rosids</taxon>
        <taxon>fabids</taxon>
        <taxon>Malpighiales</taxon>
        <taxon>Linaceae</taxon>
        <taxon>Linum</taxon>
    </lineage>
</organism>